<comment type="caution">
    <text evidence="2">The sequence shown here is derived from an EMBL/GenBank/DDBJ whole genome shotgun (WGS) entry which is preliminary data.</text>
</comment>
<evidence type="ECO:0000256" key="1">
    <source>
        <dbReference type="SAM" id="Phobius"/>
    </source>
</evidence>
<sequence length="511" mass="59817">MKHVHGVSFLISLALFTISFWFWIDMTSTPRVTQARVLPEAEPRPKKTIPMVFDNFGMATGYFHTLNLKWNYSWTTTYDTLIEIPGQLRKDKNPNHYPIRYFFDLFETPNSHKQHHYLKVSDDLSSLEDSRLRYSDCDPPYGNADFMHDIRLFFDRLLDLNRSHRPVWSLDVKRPPNWYHYYPTSLSILLINRSNVFKRGLVNINSLYVALKSFFESDVPQLSPTFKKYASQNASFNKNGFASGSQESKLFHLLSKFEGKKQSLQTLETDSKTRPPSLSLEEKYENVFWMSLKLFRYQVQLISPEYPSMNITTALQHFVDASIVIAVHGAAEQNLFISNPGTLVLEICPPYMHCKCYKDKKSSYCPGFYSSRMRHAHFFAYAQETESFNCTLFCQKMPNTINARKIVRNGPTQGIDVNSDDIIYLLLKMLAFRNWNFYQDIFTRKHATDDLEALLNISLLMQYANIFQNKKNGNSKTWSFLLAFQNLLTKIFLKKRQNLFWLCSLLNYFSL</sequence>
<accession>X6MMP7</accession>
<gene>
    <name evidence="2" type="ORF">RFI_23015</name>
</gene>
<feature type="transmembrane region" description="Helical" evidence="1">
    <location>
        <begin position="7"/>
        <end position="24"/>
    </location>
</feature>
<dbReference type="AlphaFoldDB" id="X6MMP7"/>
<keyword evidence="1" id="KW-0472">Membrane</keyword>
<evidence type="ECO:0000313" key="2">
    <source>
        <dbReference type="EMBL" id="ETO14355.1"/>
    </source>
</evidence>
<keyword evidence="1" id="KW-0812">Transmembrane</keyword>
<evidence type="ECO:0000313" key="3">
    <source>
        <dbReference type="Proteomes" id="UP000023152"/>
    </source>
</evidence>
<name>X6MMP7_RETFI</name>
<proteinExistence type="predicted"/>
<keyword evidence="1" id="KW-1133">Transmembrane helix</keyword>
<dbReference type="Proteomes" id="UP000023152">
    <property type="component" value="Unassembled WGS sequence"/>
</dbReference>
<keyword evidence="3" id="KW-1185">Reference proteome</keyword>
<reference evidence="2 3" key="1">
    <citation type="journal article" date="2013" name="Curr. Biol.">
        <title>The Genome of the Foraminiferan Reticulomyxa filosa.</title>
        <authorList>
            <person name="Glockner G."/>
            <person name="Hulsmann N."/>
            <person name="Schleicher M."/>
            <person name="Noegel A.A."/>
            <person name="Eichinger L."/>
            <person name="Gallinger C."/>
            <person name="Pawlowski J."/>
            <person name="Sierra R."/>
            <person name="Euteneuer U."/>
            <person name="Pillet L."/>
            <person name="Moustafa A."/>
            <person name="Platzer M."/>
            <person name="Groth M."/>
            <person name="Szafranski K."/>
            <person name="Schliwa M."/>
        </authorList>
    </citation>
    <scope>NUCLEOTIDE SEQUENCE [LARGE SCALE GENOMIC DNA]</scope>
</reference>
<organism evidence="2 3">
    <name type="scientific">Reticulomyxa filosa</name>
    <dbReference type="NCBI Taxonomy" id="46433"/>
    <lineage>
        <taxon>Eukaryota</taxon>
        <taxon>Sar</taxon>
        <taxon>Rhizaria</taxon>
        <taxon>Retaria</taxon>
        <taxon>Foraminifera</taxon>
        <taxon>Monothalamids</taxon>
        <taxon>Reticulomyxidae</taxon>
        <taxon>Reticulomyxa</taxon>
    </lineage>
</organism>
<dbReference type="EMBL" id="ASPP01020079">
    <property type="protein sequence ID" value="ETO14355.1"/>
    <property type="molecule type" value="Genomic_DNA"/>
</dbReference>
<protein>
    <submittedName>
        <fullName evidence="2">Uncharacterized protein</fullName>
    </submittedName>
</protein>